<dbReference type="SUPFAM" id="SSF53335">
    <property type="entry name" value="S-adenosyl-L-methionine-dependent methyltransferases"/>
    <property type="match status" value="1"/>
</dbReference>
<sequence length="217" mass="24196">MTDVDVEMADYYERRAPHYDAVYARPERQADIRTLQHLIPAALAGRDVLEIAAGTGYWTQFVSATANTVVATDYNPAPLAIAAAREYPKANVRFGRADAFALDRVAGDFTAAFAGFWWSHLRRSDTDRFLSGVCARLRPGSTVVIVDNRYVEGSSQPVTRTDEAGNTFQRRQLPDGTATEILKNFPTATQLREATRGHGSDPDIVELEYYWLLTFTI</sequence>
<reference evidence="3" key="1">
    <citation type="journal article" date="2019" name="Int. J. Syst. Evol. Microbiol.">
        <title>The Global Catalogue of Microorganisms (GCM) 10K type strain sequencing project: providing services to taxonomists for standard genome sequencing and annotation.</title>
        <authorList>
            <consortium name="The Broad Institute Genomics Platform"/>
            <consortium name="The Broad Institute Genome Sequencing Center for Infectious Disease"/>
            <person name="Wu L."/>
            <person name="Ma J."/>
        </authorList>
    </citation>
    <scope>NUCLEOTIDE SEQUENCE [LARGE SCALE GENOMIC DNA]</scope>
    <source>
        <strain evidence="3">CGMCC 4.7152</strain>
    </source>
</reference>
<feature type="domain" description="Methyltransferase" evidence="1">
    <location>
        <begin position="48"/>
        <end position="140"/>
    </location>
</feature>
<dbReference type="RefSeq" id="WP_380127079.1">
    <property type="nucleotide sequence ID" value="NZ_JBHSIU010000105.1"/>
</dbReference>
<dbReference type="GO" id="GO:0008168">
    <property type="term" value="F:methyltransferase activity"/>
    <property type="evidence" value="ECO:0007669"/>
    <property type="project" value="UniProtKB-KW"/>
</dbReference>
<dbReference type="Pfam" id="PF13649">
    <property type="entry name" value="Methyltransf_25"/>
    <property type="match status" value="1"/>
</dbReference>
<dbReference type="EC" id="2.1.1.-" evidence="2"/>
<dbReference type="InterPro" id="IPR029063">
    <property type="entry name" value="SAM-dependent_MTases_sf"/>
</dbReference>
<dbReference type="Gene3D" id="3.40.50.150">
    <property type="entry name" value="Vaccinia Virus protein VP39"/>
    <property type="match status" value="1"/>
</dbReference>
<comment type="caution">
    <text evidence="2">The sequence shown here is derived from an EMBL/GenBank/DDBJ whole genome shotgun (WGS) entry which is preliminary data.</text>
</comment>
<evidence type="ECO:0000313" key="2">
    <source>
        <dbReference type="EMBL" id="MFC5006457.1"/>
    </source>
</evidence>
<organism evidence="2 3">
    <name type="scientific">Dactylosporangium cerinum</name>
    <dbReference type="NCBI Taxonomy" id="1434730"/>
    <lineage>
        <taxon>Bacteria</taxon>
        <taxon>Bacillati</taxon>
        <taxon>Actinomycetota</taxon>
        <taxon>Actinomycetes</taxon>
        <taxon>Micromonosporales</taxon>
        <taxon>Micromonosporaceae</taxon>
        <taxon>Dactylosporangium</taxon>
    </lineage>
</organism>
<dbReference type="GO" id="GO:0032259">
    <property type="term" value="P:methylation"/>
    <property type="evidence" value="ECO:0007669"/>
    <property type="project" value="UniProtKB-KW"/>
</dbReference>
<keyword evidence="2" id="KW-0489">Methyltransferase</keyword>
<proteinExistence type="predicted"/>
<keyword evidence="2" id="KW-0808">Transferase</keyword>
<protein>
    <submittedName>
        <fullName evidence="2">Class I SAM-dependent methyltransferase</fullName>
        <ecNumber evidence="2">2.1.1.-</ecNumber>
    </submittedName>
</protein>
<keyword evidence="3" id="KW-1185">Reference proteome</keyword>
<name>A0ABV9WE24_9ACTN</name>
<gene>
    <name evidence="2" type="ORF">ACFPIJ_52645</name>
</gene>
<evidence type="ECO:0000313" key="3">
    <source>
        <dbReference type="Proteomes" id="UP001595912"/>
    </source>
</evidence>
<dbReference type="Proteomes" id="UP001595912">
    <property type="component" value="Unassembled WGS sequence"/>
</dbReference>
<evidence type="ECO:0000259" key="1">
    <source>
        <dbReference type="Pfam" id="PF13649"/>
    </source>
</evidence>
<accession>A0ABV9WE24</accession>
<dbReference type="CDD" id="cd02440">
    <property type="entry name" value="AdoMet_MTases"/>
    <property type="match status" value="1"/>
</dbReference>
<dbReference type="EMBL" id="JBHSIU010000105">
    <property type="protein sequence ID" value="MFC5006457.1"/>
    <property type="molecule type" value="Genomic_DNA"/>
</dbReference>
<dbReference type="InterPro" id="IPR041698">
    <property type="entry name" value="Methyltransf_25"/>
</dbReference>